<protein>
    <recommendedName>
        <fullName evidence="10">DNA 5'-3' helicase</fullName>
        <ecNumber evidence="10">5.6.2.3</ecNumber>
    </recommendedName>
</protein>
<name>A0A1Z1MVD0_9FLOR</name>
<evidence type="ECO:0000313" key="13">
    <source>
        <dbReference type="EMBL" id="ARW69821.1"/>
    </source>
</evidence>
<evidence type="ECO:0000256" key="10">
    <source>
        <dbReference type="ARBA" id="ARBA00044969"/>
    </source>
</evidence>
<dbReference type="SMART" id="SM00382">
    <property type="entry name" value="AAA"/>
    <property type="match status" value="1"/>
</dbReference>
<dbReference type="EMBL" id="MF101467">
    <property type="protein sequence ID" value="ARW69821.1"/>
    <property type="molecule type" value="Genomic_DNA"/>
</dbReference>
<accession>A0A1Z1MVD0</accession>
<proteinExistence type="inferred from homology"/>
<evidence type="ECO:0000256" key="8">
    <source>
        <dbReference type="ARBA" id="ARBA00023125"/>
    </source>
</evidence>
<evidence type="ECO:0000256" key="6">
    <source>
        <dbReference type="ARBA" id="ARBA00022806"/>
    </source>
</evidence>
<keyword evidence="9" id="KW-0413">Isomerase</keyword>
<keyword evidence="13" id="KW-0150">Chloroplast</keyword>
<comment type="similarity">
    <text evidence="1">Belongs to the helicase family. DnaB subfamily.</text>
</comment>
<dbReference type="RefSeq" id="YP_009400002.1">
    <property type="nucleotide sequence ID" value="NC_035299.1"/>
</dbReference>
<evidence type="ECO:0000256" key="11">
    <source>
        <dbReference type="ARBA" id="ARBA00048954"/>
    </source>
</evidence>
<keyword evidence="5" id="KW-0378">Hydrolase</keyword>
<dbReference type="GO" id="GO:0006269">
    <property type="term" value="P:DNA replication, synthesis of primer"/>
    <property type="evidence" value="ECO:0007669"/>
    <property type="project" value="UniProtKB-KW"/>
</dbReference>
<keyword evidence="6 13" id="KW-0347">Helicase</keyword>
<evidence type="ECO:0000256" key="3">
    <source>
        <dbReference type="ARBA" id="ARBA00022705"/>
    </source>
</evidence>
<dbReference type="GeneID" id="33362553"/>
<organism evidence="13">
    <name type="scientific">Tolypiocladia glomerulata</name>
    <dbReference type="NCBI Taxonomy" id="860646"/>
    <lineage>
        <taxon>Eukaryota</taxon>
        <taxon>Rhodophyta</taxon>
        <taxon>Florideophyceae</taxon>
        <taxon>Rhodymeniophycidae</taxon>
        <taxon>Ceramiales</taxon>
        <taxon>Rhodomelaceae</taxon>
        <taxon>Polysiphonioideae</taxon>
        <taxon>Tolypiocladia</taxon>
    </lineage>
</organism>
<evidence type="ECO:0000259" key="12">
    <source>
        <dbReference type="PROSITE" id="PS51199"/>
    </source>
</evidence>
<dbReference type="GO" id="GO:0005829">
    <property type="term" value="C:cytosol"/>
    <property type="evidence" value="ECO:0007669"/>
    <property type="project" value="TreeGrafter"/>
</dbReference>
<gene>
    <name evidence="13" type="primary">dnaB</name>
</gene>
<dbReference type="EC" id="5.6.2.3" evidence="10"/>
<evidence type="ECO:0000256" key="7">
    <source>
        <dbReference type="ARBA" id="ARBA00022840"/>
    </source>
</evidence>
<dbReference type="PROSITE" id="PS51199">
    <property type="entry name" value="SF4_HELICASE"/>
    <property type="match status" value="1"/>
</dbReference>
<evidence type="ECO:0000256" key="5">
    <source>
        <dbReference type="ARBA" id="ARBA00022801"/>
    </source>
</evidence>
<dbReference type="PANTHER" id="PTHR30153">
    <property type="entry name" value="REPLICATIVE DNA HELICASE DNAB"/>
    <property type="match status" value="1"/>
</dbReference>
<dbReference type="GO" id="GO:0005524">
    <property type="term" value="F:ATP binding"/>
    <property type="evidence" value="ECO:0007669"/>
    <property type="project" value="UniProtKB-KW"/>
</dbReference>
<dbReference type="InterPro" id="IPR027417">
    <property type="entry name" value="P-loop_NTPase"/>
</dbReference>
<dbReference type="Gene3D" id="1.10.860.10">
    <property type="entry name" value="DNAb Helicase, Chain A"/>
    <property type="match status" value="1"/>
</dbReference>
<sequence>MNHKSNRYKIIPQNYLAEEILLGIILIYPQVIDTIKSLIKEDYFFIEANRIVYLKIIELIDKNKFNISEIFYELENEKLLNKVGGFKRITYLMEQSQLFVHSYRMSNYVKQITLLLEIKYLKRLIIQLGYNIIKIGYINNINNQYLHHKVSSYLKTIENIIINCNHKQISNIKDLISKELLKLKYREVENYTTIKKKRLRSGFLNLDQITNGLPIGNLIIIAGRPGVGKTSFAINIAYNCFLKYDINVLIFSLEMSSNELLHKFLSMESKTYVEQKKIKNENSGQWETVSSICYEFLKKNIYISENNNIDITQIEIISEKLKKLYFIELLIIDYLQLVETRIKEEKVYNRNQEIGYITRRLKLMSQYLEIPIIAISQLNRNIEHRNNKEPLLSDLKESGCINYNQNLLIKQQNHSIYTIKNNQEIKNKHNSISILNKNVFRCFSKEKNLNTTYNHRILDKNIWINLKNISTKINKFYTQNRTKGLYKQKYIYKIFFYRKSKVYDLDKKNYFHLISNYTLLHNSIEQDADIILILYDIYETQYRNNKKQNKIIDLRISKNRNGHTGHCQLSFEPKQNIFKSINKEIN</sequence>
<dbReference type="InterPro" id="IPR003593">
    <property type="entry name" value="AAA+_ATPase"/>
</dbReference>
<keyword evidence="4" id="KW-0547">Nucleotide-binding</keyword>
<comment type="catalytic activity">
    <reaction evidence="11">
        <text>ATP + H2O = ADP + phosphate + H(+)</text>
        <dbReference type="Rhea" id="RHEA:13065"/>
        <dbReference type="ChEBI" id="CHEBI:15377"/>
        <dbReference type="ChEBI" id="CHEBI:15378"/>
        <dbReference type="ChEBI" id="CHEBI:30616"/>
        <dbReference type="ChEBI" id="CHEBI:43474"/>
        <dbReference type="ChEBI" id="CHEBI:456216"/>
        <dbReference type="EC" id="5.6.2.3"/>
    </reaction>
</comment>
<dbReference type="InterPro" id="IPR007694">
    <property type="entry name" value="DNA_helicase_DnaB-like_C"/>
</dbReference>
<keyword evidence="8" id="KW-0238">DNA-binding</keyword>
<dbReference type="Gene3D" id="3.40.50.300">
    <property type="entry name" value="P-loop containing nucleotide triphosphate hydrolases"/>
    <property type="match status" value="2"/>
</dbReference>
<dbReference type="Pfam" id="PF03796">
    <property type="entry name" value="DnaB_C"/>
    <property type="match status" value="1"/>
</dbReference>
<geneLocation type="chloroplast" evidence="13"/>
<keyword evidence="2" id="KW-0639">Primosome</keyword>
<keyword evidence="3" id="KW-0235">DNA replication</keyword>
<feature type="domain" description="SF4 helicase" evidence="12">
    <location>
        <begin position="192"/>
        <end position="399"/>
    </location>
</feature>
<reference evidence="13" key="1">
    <citation type="journal article" date="2017" name="J. Phycol.">
        <title>Analysis of chloroplast genomes and a supermatrix inform reclassification of the Rhodomelaceae (Rhodophyta).</title>
        <authorList>
            <person name="Diaz-Tapia P."/>
            <person name="Maggs C.A."/>
            <person name="West J.A."/>
            <person name="Verbruggen H."/>
        </authorList>
    </citation>
    <scope>NUCLEOTIDE SEQUENCE</scope>
    <source>
        <strain evidence="13">PD1825</strain>
    </source>
</reference>
<evidence type="ECO:0000256" key="4">
    <source>
        <dbReference type="ARBA" id="ARBA00022741"/>
    </source>
</evidence>
<dbReference type="Pfam" id="PF00772">
    <property type="entry name" value="DnaB"/>
    <property type="match status" value="1"/>
</dbReference>
<dbReference type="GO" id="GO:0016787">
    <property type="term" value="F:hydrolase activity"/>
    <property type="evidence" value="ECO:0007669"/>
    <property type="project" value="UniProtKB-KW"/>
</dbReference>
<dbReference type="SUPFAM" id="SSF52540">
    <property type="entry name" value="P-loop containing nucleoside triphosphate hydrolases"/>
    <property type="match status" value="1"/>
</dbReference>
<dbReference type="InterPro" id="IPR036185">
    <property type="entry name" value="DNA_heli_DnaB-like_N_sf"/>
</dbReference>
<dbReference type="GO" id="GO:0043139">
    <property type="term" value="F:5'-3' DNA helicase activity"/>
    <property type="evidence" value="ECO:0007669"/>
    <property type="project" value="UniProtKB-EC"/>
</dbReference>
<dbReference type="GO" id="GO:0003677">
    <property type="term" value="F:DNA binding"/>
    <property type="evidence" value="ECO:0007669"/>
    <property type="project" value="UniProtKB-KW"/>
</dbReference>
<dbReference type="AlphaFoldDB" id="A0A1Z1MVD0"/>
<keyword evidence="7" id="KW-0067">ATP-binding</keyword>
<keyword evidence="13" id="KW-0934">Plastid</keyword>
<evidence type="ECO:0000256" key="2">
    <source>
        <dbReference type="ARBA" id="ARBA00022515"/>
    </source>
</evidence>
<evidence type="ECO:0000256" key="9">
    <source>
        <dbReference type="ARBA" id="ARBA00023235"/>
    </source>
</evidence>
<evidence type="ECO:0000256" key="1">
    <source>
        <dbReference type="ARBA" id="ARBA00008428"/>
    </source>
</evidence>
<dbReference type="InterPro" id="IPR007693">
    <property type="entry name" value="DNA_helicase_DnaB-like_N"/>
</dbReference>
<dbReference type="SUPFAM" id="SSF48024">
    <property type="entry name" value="N-terminal domain of DnaB helicase"/>
    <property type="match status" value="1"/>
</dbReference>
<dbReference type="InterPro" id="IPR016136">
    <property type="entry name" value="DNA_helicase_N/primase_C"/>
</dbReference>
<dbReference type="PANTHER" id="PTHR30153:SF2">
    <property type="entry name" value="REPLICATIVE DNA HELICASE"/>
    <property type="match status" value="1"/>
</dbReference>